<sequence length="486" mass="53209">METRWLLKDVDYFAGFAHAIHTYLSGVALASRYGMSLLHQPFQSAHGMSFAFDDFLAADPRGLVPPLVAPLLTVNASGARAIDGIPVSTITMARRDASALSIRNRLLAAPSHSIVMVRKGRGAIVDTDECNCSYGPEVREAGLWLRERFWQAVRAHELAEAQGRHNVTRGRREGISRGTNDGRAAKAHRGRRVSEDRSPAADLPPRAVPPIVISVHVRRGDVTYLDRLGLPSSRWVETSAVLDVLRGIREKIGLELTPPRVHVHLHSERKGWLSNDTAALLAVAPGAELHLDSSPAATITAIVQMARSDILVMGSSGFSTWAGLLSCGLKIGPAFTPPLPMRHVNYSSTLRRHYGPFLSFAGSEFSRVWTEYWGCKTSLTCRPRLCAPSHITNPLWRSPKLSQQLIANSVAAQWHVPAWPPGYLVDARGVPQTPFLSIDAPQPKLMTNAGLVSQPDTFSQSQHKAVSEYRSDAFNANRKLKHLPGA</sequence>
<name>A0AB34J2P5_PRYPA</name>
<dbReference type="EMBL" id="JBGBPQ010000014">
    <property type="protein sequence ID" value="KAL1510938.1"/>
    <property type="molecule type" value="Genomic_DNA"/>
</dbReference>
<evidence type="ECO:0000256" key="1">
    <source>
        <dbReference type="SAM" id="MobiDB-lite"/>
    </source>
</evidence>
<proteinExistence type="predicted"/>
<evidence type="ECO:0000313" key="3">
    <source>
        <dbReference type="Proteomes" id="UP001515480"/>
    </source>
</evidence>
<dbReference type="AlphaFoldDB" id="A0AB34J2P5"/>
<gene>
    <name evidence="2" type="ORF">AB1Y20_005766</name>
</gene>
<organism evidence="2 3">
    <name type="scientific">Prymnesium parvum</name>
    <name type="common">Toxic golden alga</name>
    <dbReference type="NCBI Taxonomy" id="97485"/>
    <lineage>
        <taxon>Eukaryota</taxon>
        <taxon>Haptista</taxon>
        <taxon>Haptophyta</taxon>
        <taxon>Prymnesiophyceae</taxon>
        <taxon>Prymnesiales</taxon>
        <taxon>Prymnesiaceae</taxon>
        <taxon>Prymnesium</taxon>
    </lineage>
</organism>
<protein>
    <submittedName>
        <fullName evidence="2">Uncharacterized protein</fullName>
    </submittedName>
</protein>
<dbReference type="Proteomes" id="UP001515480">
    <property type="component" value="Unassembled WGS sequence"/>
</dbReference>
<evidence type="ECO:0000313" key="2">
    <source>
        <dbReference type="EMBL" id="KAL1510938.1"/>
    </source>
</evidence>
<accession>A0AB34J2P5</accession>
<feature type="region of interest" description="Disordered" evidence="1">
    <location>
        <begin position="164"/>
        <end position="202"/>
    </location>
</feature>
<comment type="caution">
    <text evidence="2">The sequence shown here is derived from an EMBL/GenBank/DDBJ whole genome shotgun (WGS) entry which is preliminary data.</text>
</comment>
<keyword evidence="3" id="KW-1185">Reference proteome</keyword>
<reference evidence="2 3" key="1">
    <citation type="journal article" date="2024" name="Science">
        <title>Giant polyketide synthase enzymes in the biosynthesis of giant marine polyether toxins.</title>
        <authorList>
            <person name="Fallon T.R."/>
            <person name="Shende V.V."/>
            <person name="Wierzbicki I.H."/>
            <person name="Pendleton A.L."/>
            <person name="Watervoot N.F."/>
            <person name="Auber R.P."/>
            <person name="Gonzalez D.J."/>
            <person name="Wisecaver J.H."/>
            <person name="Moore B.S."/>
        </authorList>
    </citation>
    <scope>NUCLEOTIDE SEQUENCE [LARGE SCALE GENOMIC DNA]</scope>
    <source>
        <strain evidence="2 3">12B1</strain>
    </source>
</reference>